<keyword evidence="2" id="KW-0964">Secreted</keyword>
<feature type="chain" id="PRO_5035182506" description="Peptidase S1 domain-containing protein" evidence="10">
    <location>
        <begin position="33"/>
        <end position="467"/>
    </location>
</feature>
<dbReference type="InterPro" id="IPR033116">
    <property type="entry name" value="TRYPSIN_SER"/>
</dbReference>
<dbReference type="InterPro" id="IPR043504">
    <property type="entry name" value="Peptidase_S1_PA_chymotrypsin"/>
</dbReference>
<comment type="subcellular location">
    <subcellularLocation>
        <location evidence="1">Secreted</location>
    </subcellularLocation>
</comment>
<dbReference type="PROSITE" id="PS00135">
    <property type="entry name" value="TRYPSIN_SER"/>
    <property type="match status" value="1"/>
</dbReference>
<dbReference type="PROSITE" id="PS50240">
    <property type="entry name" value="TRYPSIN_DOM"/>
    <property type="match status" value="1"/>
</dbReference>
<dbReference type="AlphaFoldDB" id="A0A8J2S950"/>
<keyword evidence="4 10" id="KW-0732">Signal</keyword>
<dbReference type="CDD" id="cd00190">
    <property type="entry name" value="Tryp_SPc"/>
    <property type="match status" value="1"/>
</dbReference>
<feature type="signal peptide" evidence="10">
    <location>
        <begin position="1"/>
        <end position="32"/>
    </location>
</feature>
<evidence type="ECO:0000256" key="1">
    <source>
        <dbReference type="ARBA" id="ARBA00004613"/>
    </source>
</evidence>
<dbReference type="SUPFAM" id="SSF50494">
    <property type="entry name" value="Trypsin-like serine proteases"/>
    <property type="match status" value="1"/>
</dbReference>
<evidence type="ECO:0000259" key="11">
    <source>
        <dbReference type="PROSITE" id="PS50240"/>
    </source>
</evidence>
<dbReference type="OrthoDB" id="425190at2759"/>
<evidence type="ECO:0000256" key="8">
    <source>
        <dbReference type="ARBA" id="ARBA00023157"/>
    </source>
</evidence>
<evidence type="ECO:0000256" key="7">
    <source>
        <dbReference type="ARBA" id="ARBA00023145"/>
    </source>
</evidence>
<dbReference type="Proteomes" id="UP000789390">
    <property type="component" value="Unassembled WGS sequence"/>
</dbReference>
<protein>
    <recommendedName>
        <fullName evidence="11">Peptidase S1 domain-containing protein</fullName>
    </recommendedName>
</protein>
<dbReference type="InterPro" id="IPR001254">
    <property type="entry name" value="Trypsin_dom"/>
</dbReference>
<evidence type="ECO:0000313" key="13">
    <source>
        <dbReference type="Proteomes" id="UP000789390"/>
    </source>
</evidence>
<evidence type="ECO:0000256" key="9">
    <source>
        <dbReference type="RuleBase" id="RU363034"/>
    </source>
</evidence>
<evidence type="ECO:0000313" key="12">
    <source>
        <dbReference type="EMBL" id="CAH0113087.1"/>
    </source>
</evidence>
<evidence type="ECO:0000256" key="2">
    <source>
        <dbReference type="ARBA" id="ARBA00022525"/>
    </source>
</evidence>
<evidence type="ECO:0000256" key="3">
    <source>
        <dbReference type="ARBA" id="ARBA00022670"/>
    </source>
</evidence>
<dbReference type="PROSITE" id="PS00134">
    <property type="entry name" value="TRYPSIN_HIS"/>
    <property type="match status" value="1"/>
</dbReference>
<keyword evidence="6 9" id="KW-0720">Serine protease</keyword>
<evidence type="ECO:0000256" key="4">
    <source>
        <dbReference type="ARBA" id="ARBA00022729"/>
    </source>
</evidence>
<evidence type="ECO:0000256" key="10">
    <source>
        <dbReference type="SAM" id="SignalP"/>
    </source>
</evidence>
<dbReference type="PANTHER" id="PTHR24252:SF7">
    <property type="entry name" value="HYALIN"/>
    <property type="match status" value="1"/>
</dbReference>
<dbReference type="InterPro" id="IPR018114">
    <property type="entry name" value="TRYPSIN_HIS"/>
</dbReference>
<dbReference type="InterPro" id="IPR009003">
    <property type="entry name" value="Peptidase_S1_PA"/>
</dbReference>
<dbReference type="GO" id="GO:0004252">
    <property type="term" value="F:serine-type endopeptidase activity"/>
    <property type="evidence" value="ECO:0007669"/>
    <property type="project" value="InterPro"/>
</dbReference>
<dbReference type="GO" id="GO:0006508">
    <property type="term" value="P:proteolysis"/>
    <property type="evidence" value="ECO:0007669"/>
    <property type="project" value="UniProtKB-KW"/>
</dbReference>
<dbReference type="EMBL" id="CAKKLH010000336">
    <property type="protein sequence ID" value="CAH0113087.1"/>
    <property type="molecule type" value="Genomic_DNA"/>
</dbReference>
<gene>
    <name evidence="12" type="ORF">DGAL_LOCUS16889</name>
</gene>
<evidence type="ECO:0000256" key="6">
    <source>
        <dbReference type="ARBA" id="ARBA00022825"/>
    </source>
</evidence>
<keyword evidence="7" id="KW-0865">Zymogen</keyword>
<evidence type="ECO:0000256" key="5">
    <source>
        <dbReference type="ARBA" id="ARBA00022801"/>
    </source>
</evidence>
<dbReference type="PANTHER" id="PTHR24252">
    <property type="entry name" value="ACROSIN-RELATED"/>
    <property type="match status" value="1"/>
</dbReference>
<dbReference type="FunFam" id="2.40.10.10:FF:000146">
    <property type="entry name" value="Serine protease 53"/>
    <property type="match status" value="1"/>
</dbReference>
<keyword evidence="8" id="KW-1015">Disulfide bond</keyword>
<dbReference type="Gene3D" id="2.40.10.10">
    <property type="entry name" value="Trypsin-like serine proteases"/>
    <property type="match status" value="1"/>
</dbReference>
<organism evidence="12 13">
    <name type="scientific">Daphnia galeata</name>
    <dbReference type="NCBI Taxonomy" id="27404"/>
    <lineage>
        <taxon>Eukaryota</taxon>
        <taxon>Metazoa</taxon>
        <taxon>Ecdysozoa</taxon>
        <taxon>Arthropoda</taxon>
        <taxon>Crustacea</taxon>
        <taxon>Branchiopoda</taxon>
        <taxon>Diplostraca</taxon>
        <taxon>Cladocera</taxon>
        <taxon>Anomopoda</taxon>
        <taxon>Daphniidae</taxon>
        <taxon>Daphnia</taxon>
    </lineage>
</organism>
<comment type="caution">
    <text evidence="12">The sequence shown here is derived from an EMBL/GenBank/DDBJ whole genome shotgun (WGS) entry which is preliminary data.</text>
</comment>
<keyword evidence="3 9" id="KW-0645">Protease</keyword>
<sequence>MGIMPVIMNDFSMASFFLTSLAVTLLSCPVTSRVYRTHNAIVIEADDISRGDAADSTQLINNAAVLRYRRSLGMDPGRSCTSMSGSPGYCTTLYSCYPNLSQSQLSIQEIGMIVARSKCQYLGVHDEQVTGICCSEPHVKDSSSFAPAADQHIVSPSLTQFDSNSMTEIHQPSWESTKHDLNLLNPFRPLTIGGGSDKHDNQLVTKQQQQPFHECGRGPAQLPPKVKFPIDGGTEAKKNSWPFLVALRFDGTVKCGGTLISLNKILTAAHCVERLSSFEISKMTVSLGMHTIGNGVDSGNDAQVTRRVSRAVIHNGYNDATTVDDIAILTLDSPVVYSNAMSPICLPVENSEADQYAGQEVAMMGWGDLKFEKTRSTSMQQVKGTIVTNAECMDDYGILNITTKMFCVSSPVQSACQGDSGGPVAMQSSSGSWTVVGINSFALECGLMPGVKTKVSAFRKWIDFYMK</sequence>
<feature type="domain" description="Peptidase S1" evidence="11">
    <location>
        <begin position="230"/>
        <end position="467"/>
    </location>
</feature>
<proteinExistence type="predicted"/>
<dbReference type="InterPro" id="IPR001314">
    <property type="entry name" value="Peptidase_S1A"/>
</dbReference>
<dbReference type="GO" id="GO:0005576">
    <property type="term" value="C:extracellular region"/>
    <property type="evidence" value="ECO:0007669"/>
    <property type="project" value="UniProtKB-SubCell"/>
</dbReference>
<keyword evidence="13" id="KW-1185">Reference proteome</keyword>
<accession>A0A8J2S950</accession>
<name>A0A8J2S950_9CRUS</name>
<dbReference type="Pfam" id="PF00089">
    <property type="entry name" value="Trypsin"/>
    <property type="match status" value="1"/>
</dbReference>
<reference evidence="12" key="1">
    <citation type="submission" date="2021-11" db="EMBL/GenBank/DDBJ databases">
        <authorList>
            <person name="Schell T."/>
        </authorList>
    </citation>
    <scope>NUCLEOTIDE SEQUENCE</scope>
    <source>
        <strain evidence="12">M5</strain>
    </source>
</reference>
<dbReference type="PRINTS" id="PR00722">
    <property type="entry name" value="CHYMOTRYPSIN"/>
</dbReference>
<dbReference type="SMART" id="SM00020">
    <property type="entry name" value="Tryp_SPc"/>
    <property type="match status" value="1"/>
</dbReference>
<keyword evidence="5 9" id="KW-0378">Hydrolase</keyword>